<feature type="transmembrane region" description="Helical" evidence="5">
    <location>
        <begin position="35"/>
        <end position="60"/>
    </location>
</feature>
<dbReference type="InterPro" id="IPR049680">
    <property type="entry name" value="FLVCR1-2_SLC49-like"/>
</dbReference>
<dbReference type="PANTHER" id="PTHR10924:SF6">
    <property type="entry name" value="SOLUTE CARRIER FAMILY 49 MEMBER A3"/>
    <property type="match status" value="1"/>
</dbReference>
<feature type="transmembrane region" description="Helical" evidence="5">
    <location>
        <begin position="370"/>
        <end position="390"/>
    </location>
</feature>
<comment type="caution">
    <text evidence="7">The sequence shown here is derived from an EMBL/GenBank/DDBJ whole genome shotgun (WGS) entry which is preliminary data.</text>
</comment>
<evidence type="ECO:0000256" key="1">
    <source>
        <dbReference type="ARBA" id="ARBA00004141"/>
    </source>
</evidence>
<reference evidence="7" key="2">
    <citation type="submission" date="2022-09" db="EMBL/GenBank/DDBJ databases">
        <authorList>
            <person name="Sun Q."/>
            <person name="Ohkuma M."/>
        </authorList>
    </citation>
    <scope>NUCLEOTIDE SEQUENCE</scope>
    <source>
        <strain evidence="7">JCM 13583</strain>
    </source>
</reference>
<dbReference type="InterPro" id="IPR036259">
    <property type="entry name" value="MFS_trans_sf"/>
</dbReference>
<dbReference type="GO" id="GO:0022857">
    <property type="term" value="F:transmembrane transporter activity"/>
    <property type="evidence" value="ECO:0007669"/>
    <property type="project" value="InterPro"/>
</dbReference>
<dbReference type="InterPro" id="IPR011701">
    <property type="entry name" value="MFS"/>
</dbReference>
<comment type="subcellular location">
    <subcellularLocation>
        <location evidence="1">Membrane</location>
        <topology evidence="1">Multi-pass membrane protein</topology>
    </subcellularLocation>
</comment>
<dbReference type="SUPFAM" id="SSF103473">
    <property type="entry name" value="MFS general substrate transporter"/>
    <property type="match status" value="1"/>
</dbReference>
<dbReference type="AlphaFoldDB" id="A0AA37BSC8"/>
<keyword evidence="4 5" id="KW-0472">Membrane</keyword>
<dbReference type="Proteomes" id="UP000632195">
    <property type="component" value="Unassembled WGS sequence"/>
</dbReference>
<dbReference type="EMBL" id="BMNY01000002">
    <property type="protein sequence ID" value="GGM77312.1"/>
    <property type="molecule type" value="Genomic_DNA"/>
</dbReference>
<keyword evidence="3 5" id="KW-1133">Transmembrane helix</keyword>
<keyword evidence="8" id="KW-1185">Reference proteome</keyword>
<evidence type="ECO:0000259" key="6">
    <source>
        <dbReference type="PROSITE" id="PS50850"/>
    </source>
</evidence>
<accession>A0AA37BSC8</accession>
<keyword evidence="2 5" id="KW-0812">Transmembrane</keyword>
<protein>
    <recommendedName>
        <fullName evidence="6">Major facilitator superfamily (MFS) profile domain-containing protein</fullName>
    </recommendedName>
</protein>
<dbReference type="GO" id="GO:0016020">
    <property type="term" value="C:membrane"/>
    <property type="evidence" value="ECO:0007669"/>
    <property type="project" value="UniProtKB-SubCell"/>
</dbReference>
<reference evidence="7" key="1">
    <citation type="journal article" date="2014" name="Int. J. Syst. Evol. Microbiol.">
        <title>Complete genome sequence of Corynebacterium casei LMG S-19264T (=DSM 44701T), isolated from a smear-ripened cheese.</title>
        <authorList>
            <consortium name="US DOE Joint Genome Institute (JGI-PGF)"/>
            <person name="Walter F."/>
            <person name="Albersmeier A."/>
            <person name="Kalinowski J."/>
            <person name="Ruckert C."/>
        </authorList>
    </citation>
    <scope>NUCLEOTIDE SEQUENCE</scope>
    <source>
        <strain evidence="7">JCM 13583</strain>
    </source>
</reference>
<feature type="transmembrane region" description="Helical" evidence="5">
    <location>
        <begin position="208"/>
        <end position="229"/>
    </location>
</feature>
<evidence type="ECO:0000313" key="7">
    <source>
        <dbReference type="EMBL" id="GGM77312.1"/>
    </source>
</evidence>
<feature type="transmembrane region" description="Helical" evidence="5">
    <location>
        <begin position="126"/>
        <end position="146"/>
    </location>
</feature>
<dbReference type="PROSITE" id="PS50850">
    <property type="entry name" value="MFS"/>
    <property type="match status" value="1"/>
</dbReference>
<feature type="transmembrane region" description="Helical" evidence="5">
    <location>
        <begin position="274"/>
        <end position="291"/>
    </location>
</feature>
<dbReference type="InterPro" id="IPR020846">
    <property type="entry name" value="MFS_dom"/>
</dbReference>
<evidence type="ECO:0000256" key="2">
    <source>
        <dbReference type="ARBA" id="ARBA00022692"/>
    </source>
</evidence>
<sequence>MLIGYTMVALSSQFVWLNFSGILTPQFQDVFHAGLGMLGLMSAVWPLVFIPLSIPVGLLIDRRGFRVPVLAGAGTVMVFSWLRLLAGTDFEVLFVFQSLASVGQPFIFNGISKLSGEWFPRQEQALANGIGTMGQILGMILALVTVPLMVPSPSYAEIVRSMVLVSAVCTASFLAFLAFSREQPMATPPEASAHFMGSMRSVIRIRNIQVLMALFFIGVGVFSSLAQWIETIMAGRGISPLDGGITGAIMLVAGISGMVAVPVVAEKWGSLRKFVIANSLFSALFLFALSFRMPAGYYFVVSFAEGFFLISLAPLGLQISLESAGEENAGTAAGLIWLLSQVGALLLIVVVPSLYSLQDALRVEASDPGFLAVLVLAILVLAGALLSLMIRETRPGAGSGMAGQAGVRD</sequence>
<proteinExistence type="predicted"/>
<feature type="transmembrane region" description="Helical" evidence="5">
    <location>
        <begin position="158"/>
        <end position="179"/>
    </location>
</feature>
<feature type="transmembrane region" description="Helical" evidence="5">
    <location>
        <begin position="92"/>
        <end position="114"/>
    </location>
</feature>
<feature type="transmembrane region" description="Helical" evidence="5">
    <location>
        <begin position="329"/>
        <end position="350"/>
    </location>
</feature>
<evidence type="ECO:0000313" key="8">
    <source>
        <dbReference type="Proteomes" id="UP000632195"/>
    </source>
</evidence>
<name>A0AA37BSC8_9ARCH</name>
<organism evidence="7 8">
    <name type="scientific">Thermogymnomonas acidicola</name>
    <dbReference type="NCBI Taxonomy" id="399579"/>
    <lineage>
        <taxon>Archaea</taxon>
        <taxon>Methanobacteriati</taxon>
        <taxon>Thermoplasmatota</taxon>
        <taxon>Thermoplasmata</taxon>
        <taxon>Thermoplasmatales</taxon>
        <taxon>Thermogymnomonas</taxon>
    </lineage>
</organism>
<gene>
    <name evidence="7" type="ORF">GCM10007108_14350</name>
</gene>
<evidence type="ECO:0000256" key="5">
    <source>
        <dbReference type="SAM" id="Phobius"/>
    </source>
</evidence>
<evidence type="ECO:0000256" key="4">
    <source>
        <dbReference type="ARBA" id="ARBA00023136"/>
    </source>
</evidence>
<dbReference type="PANTHER" id="PTHR10924">
    <property type="entry name" value="MAJOR FACILITATOR SUPERFAMILY PROTEIN-RELATED"/>
    <property type="match status" value="1"/>
</dbReference>
<dbReference type="Gene3D" id="1.20.1250.20">
    <property type="entry name" value="MFS general substrate transporter like domains"/>
    <property type="match status" value="1"/>
</dbReference>
<feature type="transmembrane region" description="Helical" evidence="5">
    <location>
        <begin position="244"/>
        <end position="265"/>
    </location>
</feature>
<dbReference type="Pfam" id="PF07690">
    <property type="entry name" value="MFS_1"/>
    <property type="match status" value="1"/>
</dbReference>
<evidence type="ECO:0000256" key="3">
    <source>
        <dbReference type="ARBA" id="ARBA00022989"/>
    </source>
</evidence>
<feature type="domain" description="Major facilitator superfamily (MFS) profile" evidence="6">
    <location>
        <begin position="1"/>
        <end position="395"/>
    </location>
</feature>
<feature type="transmembrane region" description="Helical" evidence="5">
    <location>
        <begin position="67"/>
        <end position="86"/>
    </location>
</feature>